<dbReference type="EnsemblMetazoa" id="XM_022814296">
    <property type="protein sequence ID" value="XP_022670031"/>
    <property type="gene ID" value="LOC111253971"/>
</dbReference>
<dbReference type="InterPro" id="IPR056790">
    <property type="entry name" value="Ribophorin_II_C"/>
</dbReference>
<evidence type="ECO:0000256" key="2">
    <source>
        <dbReference type="ARBA" id="ARBA00004477"/>
    </source>
</evidence>
<feature type="transmembrane region" description="Helical" evidence="13">
    <location>
        <begin position="262"/>
        <end position="279"/>
    </location>
</feature>
<protein>
    <recommendedName>
        <fullName evidence="5">Dolichyl-diphosphooligosaccharide--protein glycosyltransferase subunit 2</fullName>
    </recommendedName>
    <alternativeName>
        <fullName evidence="12">Ribophorin II</fullName>
    </alternativeName>
    <alternativeName>
        <fullName evidence="11">Ribophorin-2</fullName>
    </alternativeName>
</protein>
<dbReference type="Pfam" id="PF25147">
    <property type="entry name" value="Ribophorin_II_C"/>
    <property type="match status" value="1"/>
</dbReference>
<feature type="chain" id="PRO_5044195768" description="Dolichyl-diphosphooligosaccharide--protein glycosyltransferase subunit 2" evidence="14">
    <location>
        <begin position="34"/>
        <end position="293"/>
    </location>
</feature>
<dbReference type="KEGG" id="vde:111253971"/>
<dbReference type="GO" id="GO:0006487">
    <property type="term" value="P:protein N-linked glycosylation"/>
    <property type="evidence" value="ECO:0007669"/>
    <property type="project" value="TreeGrafter"/>
</dbReference>
<dbReference type="GeneID" id="111253971"/>
<keyword evidence="7 14" id="KW-0732">Signal</keyword>
<dbReference type="AlphaFoldDB" id="A0A7M7ME99"/>
<keyword evidence="9 13" id="KW-1133">Transmembrane helix</keyword>
<feature type="domain" description="Ribophorin II C-terminal" evidence="16">
    <location>
        <begin position="194"/>
        <end position="288"/>
    </location>
</feature>
<feature type="transmembrane region" description="Helical" evidence="13">
    <location>
        <begin position="237"/>
        <end position="256"/>
    </location>
</feature>
<comment type="similarity">
    <text evidence="4">Belongs to the SWP1 family.</text>
</comment>
<dbReference type="Pfam" id="PF23860">
    <property type="entry name" value="Ribophorin_II_3rd"/>
    <property type="match status" value="1"/>
</dbReference>
<evidence type="ECO:0000256" key="12">
    <source>
        <dbReference type="ARBA" id="ARBA00032139"/>
    </source>
</evidence>
<evidence type="ECO:0000256" key="1">
    <source>
        <dbReference type="ARBA" id="ARBA00002791"/>
    </source>
</evidence>
<evidence type="ECO:0000256" key="7">
    <source>
        <dbReference type="ARBA" id="ARBA00022729"/>
    </source>
</evidence>
<dbReference type="RefSeq" id="XP_022670031.1">
    <property type="nucleotide sequence ID" value="XM_022814296.1"/>
</dbReference>
<comment type="function">
    <text evidence="1">Subunit of the oligosaccharyl transferase (OST) complex that catalyzes the initial transfer of a defined glycan (Glc(3)Man(9)GlcNAc(2) in eukaryotes) from the lipid carrier dolichol-pyrophosphate to an asparagine residue within an Asn-X-Ser/Thr consensus motif in nascent polypeptide chains, the first step in protein N-glycosylation. N-glycosylation occurs cotranslationally and the complex associates with the Sec61 complex at the channel-forming translocon complex that mediates protein translocation across the endoplasmic reticulum (ER). All subunits are required for a maximal enzyme activity.</text>
</comment>
<dbReference type="InterPro" id="IPR008814">
    <property type="entry name" value="Swp1"/>
</dbReference>
<feature type="transmembrane region" description="Helical" evidence="13">
    <location>
        <begin position="204"/>
        <end position="225"/>
    </location>
</feature>
<dbReference type="PANTHER" id="PTHR12640">
    <property type="entry name" value="RIBOPHORIN II"/>
    <property type="match status" value="1"/>
</dbReference>
<dbReference type="CTD" id="37029"/>
<keyword evidence="18" id="KW-1185">Reference proteome</keyword>
<evidence type="ECO:0000256" key="5">
    <source>
        <dbReference type="ARBA" id="ARBA00017612"/>
    </source>
</evidence>
<dbReference type="PANTHER" id="PTHR12640:SF0">
    <property type="entry name" value="DOLICHYL-DIPHOSPHOOLIGOSACCHARIDE--PROTEIN GLYCOSYLTRANSFERASE SUBUNIT 2"/>
    <property type="match status" value="1"/>
</dbReference>
<evidence type="ECO:0000256" key="14">
    <source>
        <dbReference type="SAM" id="SignalP"/>
    </source>
</evidence>
<reference evidence="17" key="1">
    <citation type="submission" date="2021-01" db="UniProtKB">
        <authorList>
            <consortium name="EnsemblMetazoa"/>
        </authorList>
    </citation>
    <scope>IDENTIFICATION</scope>
</reference>
<organism evidence="17 18">
    <name type="scientific">Varroa destructor</name>
    <name type="common">Honeybee mite</name>
    <dbReference type="NCBI Taxonomy" id="109461"/>
    <lineage>
        <taxon>Eukaryota</taxon>
        <taxon>Metazoa</taxon>
        <taxon>Ecdysozoa</taxon>
        <taxon>Arthropoda</taxon>
        <taxon>Chelicerata</taxon>
        <taxon>Arachnida</taxon>
        <taxon>Acari</taxon>
        <taxon>Parasitiformes</taxon>
        <taxon>Mesostigmata</taxon>
        <taxon>Gamasina</taxon>
        <taxon>Dermanyssoidea</taxon>
        <taxon>Varroidae</taxon>
        <taxon>Varroa</taxon>
    </lineage>
</organism>
<keyword evidence="10 13" id="KW-0472">Membrane</keyword>
<comment type="pathway">
    <text evidence="3">Protein modification; protein glycosylation.</text>
</comment>
<evidence type="ECO:0000259" key="15">
    <source>
        <dbReference type="Pfam" id="PF23860"/>
    </source>
</evidence>
<evidence type="ECO:0000256" key="10">
    <source>
        <dbReference type="ARBA" id="ARBA00023136"/>
    </source>
</evidence>
<feature type="signal peptide" evidence="14">
    <location>
        <begin position="1"/>
        <end position="33"/>
    </location>
</feature>
<evidence type="ECO:0000313" key="18">
    <source>
        <dbReference type="Proteomes" id="UP000594260"/>
    </source>
</evidence>
<proteinExistence type="inferred from homology"/>
<evidence type="ECO:0000256" key="9">
    <source>
        <dbReference type="ARBA" id="ARBA00022989"/>
    </source>
</evidence>
<evidence type="ECO:0000256" key="8">
    <source>
        <dbReference type="ARBA" id="ARBA00022824"/>
    </source>
</evidence>
<dbReference type="Proteomes" id="UP000594260">
    <property type="component" value="Unplaced"/>
</dbReference>
<dbReference type="UniPathway" id="UPA00378"/>
<name>A0A7M7ME99_VARDE</name>
<evidence type="ECO:0000256" key="4">
    <source>
        <dbReference type="ARBA" id="ARBA00009038"/>
    </source>
</evidence>
<evidence type="ECO:0000256" key="6">
    <source>
        <dbReference type="ARBA" id="ARBA00022692"/>
    </source>
</evidence>
<dbReference type="GO" id="GO:0008250">
    <property type="term" value="C:oligosaccharyltransferase complex"/>
    <property type="evidence" value="ECO:0007669"/>
    <property type="project" value="InterPro"/>
</dbReference>
<evidence type="ECO:0000256" key="3">
    <source>
        <dbReference type="ARBA" id="ARBA00004922"/>
    </source>
</evidence>
<comment type="subcellular location">
    <subcellularLocation>
        <location evidence="2">Endoplasmic reticulum membrane</location>
        <topology evidence="2">Multi-pass membrane protein</topology>
    </subcellularLocation>
</comment>
<evidence type="ECO:0000256" key="11">
    <source>
        <dbReference type="ARBA" id="ARBA00030078"/>
    </source>
</evidence>
<dbReference type="InParanoid" id="A0A7M7ME99"/>
<evidence type="ECO:0000259" key="16">
    <source>
        <dbReference type="Pfam" id="PF25147"/>
    </source>
</evidence>
<dbReference type="InterPro" id="IPR055374">
    <property type="entry name" value="Ribophorin_II_3rd"/>
</dbReference>
<sequence length="293" mass="32621">MYVNEPPASTMIRARIGVAIVTLLSLSSCGVHGQAPTKLPPKQVTVDDFKIRVVDEVSAADWSQGFQSVGHLQKGPSLQMTDEQRLQLTFSVVDAAGATIQPQQVFVRLASLHTEVILLPNADSKNLYKLDLDLKTKAKLFDSLNGKYELSLIVGDSKIQSFRWTISDVEIKFSQPGSPPEDYFARKPDIVHTFRKPEKRPPVVVSNVFCLVIIGLFGLMLFLWMKVGISMSTITPSSLLFQASLGAILYIEYLFYLGNNMFITLRLLTWAAPFALYFGRRMLANLAKAESQC</sequence>
<evidence type="ECO:0000256" key="13">
    <source>
        <dbReference type="SAM" id="Phobius"/>
    </source>
</evidence>
<keyword evidence="6 13" id="KW-0812">Transmembrane</keyword>
<feature type="domain" description="Ribophorin II third" evidence="15">
    <location>
        <begin position="48"/>
        <end position="171"/>
    </location>
</feature>
<dbReference type="OMA" id="VFFMYYT"/>
<accession>A0A7M7ME99</accession>
<evidence type="ECO:0000313" key="17">
    <source>
        <dbReference type="EnsemblMetazoa" id="XP_022670031"/>
    </source>
</evidence>
<keyword evidence="8" id="KW-0256">Endoplasmic reticulum</keyword>
<dbReference type="OrthoDB" id="432292at2759"/>